<dbReference type="EMBL" id="SIXI01000001">
    <property type="protein sequence ID" value="TBO34139.1"/>
    <property type="molecule type" value="Genomic_DNA"/>
</dbReference>
<dbReference type="InterPro" id="IPR009057">
    <property type="entry name" value="Homeodomain-like_sf"/>
</dbReference>
<dbReference type="InterPro" id="IPR003593">
    <property type="entry name" value="AAA+_ATPase"/>
</dbReference>
<dbReference type="InterPro" id="IPR027417">
    <property type="entry name" value="P-loop_NTPase"/>
</dbReference>
<dbReference type="GO" id="GO:0043565">
    <property type="term" value="F:sequence-specific DNA binding"/>
    <property type="evidence" value="ECO:0007669"/>
    <property type="project" value="InterPro"/>
</dbReference>
<keyword evidence="3" id="KW-0805">Transcription regulation</keyword>
<dbReference type="GO" id="GO:0006355">
    <property type="term" value="P:regulation of DNA-templated transcription"/>
    <property type="evidence" value="ECO:0007669"/>
    <property type="project" value="InterPro"/>
</dbReference>
<dbReference type="InterPro" id="IPR002078">
    <property type="entry name" value="Sigma_54_int"/>
</dbReference>
<feature type="domain" description="Sigma-54 factor interaction" evidence="7">
    <location>
        <begin position="177"/>
        <end position="407"/>
    </location>
</feature>
<evidence type="ECO:0000313" key="9">
    <source>
        <dbReference type="EMBL" id="TBO34139.1"/>
    </source>
</evidence>
<dbReference type="Gene3D" id="3.40.50.300">
    <property type="entry name" value="P-loop containing nucleotide triphosphate hydrolases"/>
    <property type="match status" value="1"/>
</dbReference>
<dbReference type="SMART" id="SM00382">
    <property type="entry name" value="AAA"/>
    <property type="match status" value="1"/>
</dbReference>
<feature type="domain" description="Response regulatory" evidence="8">
    <location>
        <begin position="8"/>
        <end position="122"/>
    </location>
</feature>
<dbReference type="CDD" id="cd00009">
    <property type="entry name" value="AAA"/>
    <property type="match status" value="1"/>
</dbReference>
<evidence type="ECO:0000256" key="3">
    <source>
        <dbReference type="ARBA" id="ARBA00023015"/>
    </source>
</evidence>
<dbReference type="PROSITE" id="PS50110">
    <property type="entry name" value="RESPONSE_REGULATORY"/>
    <property type="match status" value="1"/>
</dbReference>
<dbReference type="PANTHER" id="PTHR32071">
    <property type="entry name" value="TRANSCRIPTIONAL REGULATORY PROTEIN"/>
    <property type="match status" value="1"/>
</dbReference>
<evidence type="ECO:0000313" key="10">
    <source>
        <dbReference type="Proteomes" id="UP000292120"/>
    </source>
</evidence>
<dbReference type="FunFam" id="3.40.50.300:FF:000006">
    <property type="entry name" value="DNA-binding transcriptional regulator NtrC"/>
    <property type="match status" value="1"/>
</dbReference>
<gene>
    <name evidence="9" type="ORF">EYS42_01465</name>
</gene>
<feature type="compositionally biased region" description="Polar residues" evidence="6">
    <location>
        <begin position="424"/>
        <end position="439"/>
    </location>
</feature>
<keyword evidence="5" id="KW-0597">Phosphoprotein</keyword>
<keyword evidence="2" id="KW-0067">ATP-binding</keyword>
<evidence type="ECO:0000256" key="4">
    <source>
        <dbReference type="ARBA" id="ARBA00023163"/>
    </source>
</evidence>
<feature type="modified residue" description="4-aspartylphosphate" evidence="5">
    <location>
        <position position="57"/>
    </location>
</feature>
<dbReference type="Pfam" id="PF25601">
    <property type="entry name" value="AAA_lid_14"/>
    <property type="match status" value="1"/>
</dbReference>
<dbReference type="PROSITE" id="PS50045">
    <property type="entry name" value="SIGMA54_INTERACT_4"/>
    <property type="match status" value="1"/>
</dbReference>
<dbReference type="Pfam" id="PF02954">
    <property type="entry name" value="HTH_8"/>
    <property type="match status" value="1"/>
</dbReference>
<reference evidence="9 10" key="1">
    <citation type="submission" date="2019-02" db="EMBL/GenBank/DDBJ databases">
        <title>Aquabacterium sp. strain KMB7.</title>
        <authorList>
            <person name="Chen W.-M."/>
        </authorList>
    </citation>
    <scope>NUCLEOTIDE SEQUENCE [LARGE SCALE GENOMIC DNA]</scope>
    <source>
        <strain evidence="9 10">KMB7</strain>
    </source>
</reference>
<dbReference type="AlphaFoldDB" id="A0A4Q9H1T5"/>
<dbReference type="RefSeq" id="WP_130966088.1">
    <property type="nucleotide sequence ID" value="NZ_SIXI01000001.1"/>
</dbReference>
<feature type="region of interest" description="Disordered" evidence="6">
    <location>
        <begin position="423"/>
        <end position="448"/>
    </location>
</feature>
<dbReference type="InterPro" id="IPR002197">
    <property type="entry name" value="HTH_Fis"/>
</dbReference>
<dbReference type="SUPFAM" id="SSF46689">
    <property type="entry name" value="Homeodomain-like"/>
    <property type="match status" value="1"/>
</dbReference>
<dbReference type="Gene3D" id="3.40.50.2300">
    <property type="match status" value="1"/>
</dbReference>
<feature type="region of interest" description="Disordered" evidence="6">
    <location>
        <begin position="133"/>
        <end position="169"/>
    </location>
</feature>
<dbReference type="Gene3D" id="1.10.8.60">
    <property type="match status" value="1"/>
</dbReference>
<keyword evidence="10" id="KW-1185">Reference proteome</keyword>
<dbReference type="SMART" id="SM00448">
    <property type="entry name" value="REC"/>
    <property type="match status" value="1"/>
</dbReference>
<evidence type="ECO:0000256" key="1">
    <source>
        <dbReference type="ARBA" id="ARBA00022741"/>
    </source>
</evidence>
<dbReference type="InterPro" id="IPR058031">
    <property type="entry name" value="AAA_lid_NorR"/>
</dbReference>
<dbReference type="Pfam" id="PF00072">
    <property type="entry name" value="Response_reg"/>
    <property type="match status" value="1"/>
</dbReference>
<dbReference type="InterPro" id="IPR025662">
    <property type="entry name" value="Sigma_54_int_dom_ATP-bd_1"/>
</dbReference>
<dbReference type="SUPFAM" id="SSF52540">
    <property type="entry name" value="P-loop containing nucleoside triphosphate hydrolases"/>
    <property type="match status" value="1"/>
</dbReference>
<name>A0A4Q9H1T5_9BURK</name>
<dbReference type="PROSITE" id="PS00675">
    <property type="entry name" value="SIGMA54_INTERACT_1"/>
    <property type="match status" value="1"/>
</dbReference>
<dbReference type="Pfam" id="PF00158">
    <property type="entry name" value="Sigma54_activat"/>
    <property type="match status" value="1"/>
</dbReference>
<dbReference type="InterPro" id="IPR011006">
    <property type="entry name" value="CheY-like_superfamily"/>
</dbReference>
<sequence>MSTPRPARLLVLDDEPDLRTLYELTLLREGHDVDTAACVTDALQLLAQQGYDAVITDMRLPDGSGLDILRQLEQQQRPEKAVVITAHGSADNAVEALKAGAFDYLTKPVDLKQFRAVVSSAVAARGTLAPSLRSLAEPEAPSLRTARPPRQASDAGAPPKAEPGTSPLSSQAAMARLIGRSQAIEQVRTLIDKVSRSMAPVLLWGESGTGKELVARAIHDVSARRAAPFVAVNCGAIPEHLLEAEFFGYRKGAFTGAQEDREGFFQAARGGTLFLDEIGDLPLSMQSKLLRAIQERAVRPVGAVSELAVDVRIVSASHKDLAEEVREQRFRQDLFYRLNVILIALPPLRQRLDDLPLICEQVLRRIAHESGLNPAPELGHSALEALAQHAFPGNVRELENMLHRAVALSAGHTIEAEDLGLSPAQRQGQAPTPAHTTGVGSIAPDSPPPVPADLVAHLDRIEREILVQALEQHRLNRTAAGAAMGLSLRQMRYRMARLGVQVGPQGLEIGERFVADADPEGQE</sequence>
<proteinExistence type="predicted"/>
<protein>
    <submittedName>
        <fullName evidence="9">Sigma-54-dependent Fis family transcriptional regulator</fullName>
    </submittedName>
</protein>
<keyword evidence="1" id="KW-0547">Nucleotide-binding</keyword>
<evidence type="ECO:0000256" key="6">
    <source>
        <dbReference type="SAM" id="MobiDB-lite"/>
    </source>
</evidence>
<dbReference type="GO" id="GO:0005524">
    <property type="term" value="F:ATP binding"/>
    <property type="evidence" value="ECO:0007669"/>
    <property type="project" value="UniProtKB-KW"/>
</dbReference>
<comment type="caution">
    <text evidence="9">The sequence shown here is derived from an EMBL/GenBank/DDBJ whole genome shotgun (WGS) entry which is preliminary data.</text>
</comment>
<dbReference type="InterPro" id="IPR025944">
    <property type="entry name" value="Sigma_54_int_dom_CS"/>
</dbReference>
<evidence type="ECO:0000256" key="5">
    <source>
        <dbReference type="PROSITE-ProRule" id="PRU00169"/>
    </source>
</evidence>
<dbReference type="OrthoDB" id="9761705at2"/>
<dbReference type="SUPFAM" id="SSF52172">
    <property type="entry name" value="CheY-like"/>
    <property type="match status" value="1"/>
</dbReference>
<dbReference type="Proteomes" id="UP000292120">
    <property type="component" value="Unassembled WGS sequence"/>
</dbReference>
<dbReference type="GO" id="GO:0000160">
    <property type="term" value="P:phosphorelay signal transduction system"/>
    <property type="evidence" value="ECO:0007669"/>
    <property type="project" value="InterPro"/>
</dbReference>
<dbReference type="Gene3D" id="1.10.10.60">
    <property type="entry name" value="Homeodomain-like"/>
    <property type="match status" value="1"/>
</dbReference>
<evidence type="ECO:0000256" key="2">
    <source>
        <dbReference type="ARBA" id="ARBA00022840"/>
    </source>
</evidence>
<dbReference type="PROSITE" id="PS00688">
    <property type="entry name" value="SIGMA54_INTERACT_3"/>
    <property type="match status" value="1"/>
</dbReference>
<evidence type="ECO:0000259" key="7">
    <source>
        <dbReference type="PROSITE" id="PS50045"/>
    </source>
</evidence>
<organism evidence="9 10">
    <name type="scientific">Aquabacterium lacunae</name>
    <dbReference type="NCBI Taxonomy" id="2528630"/>
    <lineage>
        <taxon>Bacteria</taxon>
        <taxon>Pseudomonadati</taxon>
        <taxon>Pseudomonadota</taxon>
        <taxon>Betaproteobacteria</taxon>
        <taxon>Burkholderiales</taxon>
        <taxon>Aquabacterium</taxon>
    </lineage>
</organism>
<dbReference type="PANTHER" id="PTHR32071:SF100">
    <property type="entry name" value="RESPONSE REGULATOR PROTEIN PILR"/>
    <property type="match status" value="1"/>
</dbReference>
<keyword evidence="4" id="KW-0804">Transcription</keyword>
<evidence type="ECO:0000259" key="8">
    <source>
        <dbReference type="PROSITE" id="PS50110"/>
    </source>
</evidence>
<dbReference type="InterPro" id="IPR001789">
    <property type="entry name" value="Sig_transdc_resp-reg_receiver"/>
</dbReference>
<accession>A0A4Q9H1T5</accession>